<protein>
    <submittedName>
        <fullName evidence="2">Uncharacterized protein</fullName>
    </submittedName>
</protein>
<feature type="signal peptide" evidence="1">
    <location>
        <begin position="1"/>
        <end position="23"/>
    </location>
</feature>
<evidence type="ECO:0000313" key="3">
    <source>
        <dbReference type="Proteomes" id="UP001597374"/>
    </source>
</evidence>
<gene>
    <name evidence="2" type="ORF">ACFSKP_15455</name>
</gene>
<keyword evidence="3" id="KW-1185">Reference proteome</keyword>
<proteinExistence type="predicted"/>
<organism evidence="2 3">
    <name type="scientific">Pontibacter ruber</name>
    <dbReference type="NCBI Taxonomy" id="1343895"/>
    <lineage>
        <taxon>Bacteria</taxon>
        <taxon>Pseudomonadati</taxon>
        <taxon>Bacteroidota</taxon>
        <taxon>Cytophagia</taxon>
        <taxon>Cytophagales</taxon>
        <taxon>Hymenobacteraceae</taxon>
        <taxon>Pontibacter</taxon>
    </lineage>
</organism>
<dbReference type="Proteomes" id="UP001597374">
    <property type="component" value="Unassembled WGS sequence"/>
</dbReference>
<comment type="caution">
    <text evidence="2">The sequence shown here is derived from an EMBL/GenBank/DDBJ whole genome shotgun (WGS) entry which is preliminary data.</text>
</comment>
<evidence type="ECO:0000313" key="2">
    <source>
        <dbReference type="EMBL" id="MFD2247661.1"/>
    </source>
</evidence>
<accession>A0ABW5CZ04</accession>
<dbReference type="RefSeq" id="WP_250430705.1">
    <property type="nucleotide sequence ID" value="NZ_JALPRR010000003.1"/>
</dbReference>
<feature type="chain" id="PRO_5046401222" evidence="1">
    <location>
        <begin position="24"/>
        <end position="147"/>
    </location>
</feature>
<name>A0ABW5CZ04_9BACT</name>
<dbReference type="EMBL" id="JBHUIM010000002">
    <property type="protein sequence ID" value="MFD2247661.1"/>
    <property type="molecule type" value="Genomic_DNA"/>
</dbReference>
<reference evidence="3" key="1">
    <citation type="journal article" date="2019" name="Int. J. Syst. Evol. Microbiol.">
        <title>The Global Catalogue of Microorganisms (GCM) 10K type strain sequencing project: providing services to taxonomists for standard genome sequencing and annotation.</title>
        <authorList>
            <consortium name="The Broad Institute Genomics Platform"/>
            <consortium name="The Broad Institute Genome Sequencing Center for Infectious Disease"/>
            <person name="Wu L."/>
            <person name="Ma J."/>
        </authorList>
    </citation>
    <scope>NUCLEOTIDE SEQUENCE [LARGE SCALE GENOMIC DNA]</scope>
    <source>
        <strain evidence="3">CGMCC 4.1782</strain>
    </source>
</reference>
<evidence type="ECO:0000256" key="1">
    <source>
        <dbReference type="SAM" id="SignalP"/>
    </source>
</evidence>
<keyword evidence="1" id="KW-0732">Signal</keyword>
<sequence length="147" mass="16115">MKAKVLSFAIALIALFNFNSAFAQSPHFVQDPCVSSSLDAIVFKVAGLGNDAIIATFSGEVWCENPADKDDVPAWESKDITQRLKPIGTDENGNYVFALETCNNRWDLRGVQNGTLTIYDPSDRSTPLDSYTFSGTHLASDACKFIR</sequence>